<comment type="similarity">
    <text evidence="1">Belongs to the sorting nexin family.</text>
</comment>
<feature type="region of interest" description="Disordered" evidence="2">
    <location>
        <begin position="841"/>
        <end position="898"/>
    </location>
</feature>
<feature type="compositionally biased region" description="Polar residues" evidence="2">
    <location>
        <begin position="132"/>
        <end position="145"/>
    </location>
</feature>
<evidence type="ECO:0000256" key="3">
    <source>
        <dbReference type="SAM" id="Phobius"/>
    </source>
</evidence>
<dbReference type="GO" id="GO:0005769">
    <property type="term" value="C:early endosome"/>
    <property type="evidence" value="ECO:0007669"/>
    <property type="project" value="TreeGrafter"/>
</dbReference>
<dbReference type="PROSITE" id="PS50195">
    <property type="entry name" value="PX"/>
    <property type="match status" value="1"/>
</dbReference>
<dbReference type="InterPro" id="IPR016137">
    <property type="entry name" value="RGS"/>
</dbReference>
<dbReference type="SMART" id="SM00313">
    <property type="entry name" value="PXA"/>
    <property type="match status" value="1"/>
</dbReference>
<dbReference type="PANTHER" id="PTHR22775:SF3">
    <property type="entry name" value="SORTING NEXIN-13"/>
    <property type="match status" value="1"/>
</dbReference>
<evidence type="ECO:0008006" key="5">
    <source>
        <dbReference type="Google" id="ProtNLM"/>
    </source>
</evidence>
<dbReference type="Pfam" id="PF02194">
    <property type="entry name" value="PXA"/>
    <property type="match status" value="1"/>
</dbReference>
<name>A0A182JE63_ANOAO</name>
<dbReference type="GO" id="GO:0035091">
    <property type="term" value="F:phosphatidylinositol binding"/>
    <property type="evidence" value="ECO:0007669"/>
    <property type="project" value="InterPro"/>
</dbReference>
<dbReference type="SUPFAM" id="SSF48097">
    <property type="entry name" value="Regulator of G-protein signaling, RGS"/>
    <property type="match status" value="1"/>
</dbReference>
<dbReference type="PANTHER" id="PTHR22775">
    <property type="entry name" value="SORTING NEXIN"/>
    <property type="match status" value="1"/>
</dbReference>
<organism evidence="4">
    <name type="scientific">Anopheles atroparvus</name>
    <name type="common">European mosquito</name>
    <dbReference type="NCBI Taxonomy" id="41427"/>
    <lineage>
        <taxon>Eukaryota</taxon>
        <taxon>Metazoa</taxon>
        <taxon>Ecdysozoa</taxon>
        <taxon>Arthropoda</taxon>
        <taxon>Hexapoda</taxon>
        <taxon>Insecta</taxon>
        <taxon>Pterygota</taxon>
        <taxon>Neoptera</taxon>
        <taxon>Endopterygota</taxon>
        <taxon>Diptera</taxon>
        <taxon>Nematocera</taxon>
        <taxon>Culicoidea</taxon>
        <taxon>Culicidae</taxon>
        <taxon>Anophelinae</taxon>
        <taxon>Anopheles</taxon>
    </lineage>
</organism>
<keyword evidence="3" id="KW-0472">Membrane</keyword>
<accession>A0A182JE63</accession>
<dbReference type="InterPro" id="IPR036305">
    <property type="entry name" value="RGS_sf"/>
</dbReference>
<feature type="compositionally biased region" description="Low complexity" evidence="2">
    <location>
        <begin position="853"/>
        <end position="871"/>
    </location>
</feature>
<dbReference type="SMART" id="SM00312">
    <property type="entry name" value="PX"/>
    <property type="match status" value="1"/>
</dbReference>
<feature type="compositionally biased region" description="Low complexity" evidence="2">
    <location>
        <begin position="426"/>
        <end position="455"/>
    </location>
</feature>
<dbReference type="Pfam" id="PF08628">
    <property type="entry name" value="Nexin_C"/>
    <property type="match status" value="1"/>
</dbReference>
<dbReference type="VEuPathDB" id="VectorBase:AATE016402"/>
<dbReference type="InterPro" id="IPR013937">
    <property type="entry name" value="Sorting_nexin_C"/>
</dbReference>
<dbReference type="Gene3D" id="1.10.167.10">
    <property type="entry name" value="Regulator of G-protein Signalling 4, domain 2"/>
    <property type="match status" value="1"/>
</dbReference>
<dbReference type="PROSITE" id="PS50132">
    <property type="entry name" value="RGS"/>
    <property type="match status" value="1"/>
</dbReference>
<feature type="transmembrane region" description="Helical" evidence="3">
    <location>
        <begin position="68"/>
        <end position="85"/>
    </location>
</feature>
<evidence type="ECO:0000256" key="2">
    <source>
        <dbReference type="SAM" id="MobiDB-lite"/>
    </source>
</evidence>
<dbReference type="SMART" id="SM00315">
    <property type="entry name" value="RGS"/>
    <property type="match status" value="1"/>
</dbReference>
<dbReference type="Pfam" id="PF00615">
    <property type="entry name" value="RGS"/>
    <property type="match status" value="1"/>
</dbReference>
<dbReference type="STRING" id="41427.A0A182JE63"/>
<feature type="region of interest" description="Disordered" evidence="2">
    <location>
        <begin position="218"/>
        <end position="291"/>
    </location>
</feature>
<dbReference type="InterPro" id="IPR044926">
    <property type="entry name" value="RGS_subdomain_2"/>
</dbReference>
<keyword evidence="3" id="KW-0812">Transmembrane</keyword>
<evidence type="ECO:0000256" key="1">
    <source>
        <dbReference type="ARBA" id="ARBA00010883"/>
    </source>
</evidence>
<protein>
    <recommendedName>
        <fullName evidence="5">Sorting nexin</fullName>
    </recommendedName>
</protein>
<sequence>LLNFVRTQWCCSKCTESGGPESCYQCKKCVPIDANFPSMMEFKYASWIALSVAVSVNLFGVFWVTTMLIGLVTFLLGFLTILYLQHSDLDKFLDSGLLENPLDEPKTLGLSIVCDPKPGNLLLISPNIKVQTESNRNPKAHTLSSAAGGEGPGGAGNGGRRRNFLDAGIELLFKKREPRNTTAGEPPAAKPTNAITDHLMHRGHLHFHQRDHTILDNSPEQREERAKHRDHQQQQQQQQHRHPSPGEERSRWNPFESIKIHTDKRAAAGGSGGPDHEADRHRRKDVGNVSIGEEVSVASTPLSSFKSYLTHPEILLHRHHTETPPGSPKKRKILSGNKPVDKLIHTILDYVVRDFIDSWYTVVSDNREFSECNIRTSIETLVLNLCQRLRSADLLPFMTTRLIDDLAKHTRFYRLASQEVRSSVASATKNKPSGSSSSAASSASGVPSGSTASTAEQKRLKLHEKLSPQRRNLKVEGHRRNKSETDLTWQLGNAALQKNVANSRFYNVPVDEQSLVDPEVALLNAFFGFCEDYRRECTDEEALDEYFKRVSETVLYFVLPEEDFNCLTLRTLLCNLLANSMLRPLFSTLADPDFINLQIAKQFTKDPPAGEFLLKMIRQSSDLSELRACRQLITKEMDAKYKDSSCSAELASLKYTQKLIDLRISHLQNNKNDFGKTERDKASSNLPQLSLDDILRKELAVSYYLDYLSVLNLQKYVIFYLTAQEWKITTSQSFSEIQVNKPKLSREEVLRSIREKATNLYQEYLQPKSPNYLNIDPGLIEALNFRLNDPSIQPENTWFDSICKYIYEKQKNEEVFLNNFYQSVAYKQLLRELDFHNANDQDMPSLDHLTVHGGPTSSAAGDSASDTNSGDIRFDETDDDDDHHHQNAGHSVPIDNDVKEEYDVRAAKKPSPSSLFPTTVSNLKHARSHSDCTGMFAAINDLNIEQLRQSSDCSSNDSGSEAPPVPVGRRSVLPFIAPPVPDVVDHYEEDGGTHHHLHHHAQYRHKLSARIINTAIHCEGHYAVYAIQVHVIEDQHHKSWHIYRRYSKFLELKKLLVKRFPALDRVPFPAKKAFQNTQRTVLEHRMEILNRFLAEICTRAEQSEEMMAIIRNFLEPDTDDRKMHGGPVVKTIESLKSGMSKIRNMPDTLVGGISRMFLSKGTLSKERTFYDIQDIPTLELKQSEYPALASALHLLDEVFDLQNKSQWLRRGLINRLLGAPWVSHATNKRIVQTAGSLLAMDKLEAVLSAILNNVWPEGDRFNPSTPLREDSTRLRTKLAAKISLFALLSDDLKHVVGSVTCNSGLLNFFQMLQNKKLNTRLLLILFDRLLVMILQTDNITKHALAGSALASGRSPANGEDDTTPAATIRIGIGPLTFGNGNNGSGGGVAGGSRKTFHR</sequence>
<feature type="region of interest" description="Disordered" evidence="2">
    <location>
        <begin position="132"/>
        <end position="161"/>
    </location>
</feature>
<evidence type="ECO:0000313" key="4">
    <source>
        <dbReference type="EnsemblMetazoa" id="AATE016402-PA.1"/>
    </source>
</evidence>
<dbReference type="InterPro" id="IPR001683">
    <property type="entry name" value="PX_dom"/>
</dbReference>
<proteinExistence type="inferred from homology"/>
<reference evidence="4" key="1">
    <citation type="submission" date="2022-08" db="UniProtKB">
        <authorList>
            <consortium name="EnsemblMetazoa"/>
        </authorList>
    </citation>
    <scope>IDENTIFICATION</scope>
    <source>
        <strain evidence="4">EBRO</strain>
    </source>
</reference>
<keyword evidence="3" id="KW-1133">Transmembrane helix</keyword>
<dbReference type="SUPFAM" id="SSF64268">
    <property type="entry name" value="PX domain"/>
    <property type="match status" value="1"/>
</dbReference>
<dbReference type="EnsemblMetazoa" id="AATE016402-RA">
    <property type="protein sequence ID" value="AATE016402-PA.1"/>
    <property type="gene ID" value="AATE016402"/>
</dbReference>
<feature type="compositionally biased region" description="Basic and acidic residues" evidence="2">
    <location>
        <begin position="218"/>
        <end position="227"/>
    </location>
</feature>
<dbReference type="InterPro" id="IPR003114">
    <property type="entry name" value="Phox_assoc"/>
</dbReference>
<dbReference type="InterPro" id="IPR036871">
    <property type="entry name" value="PX_dom_sf"/>
</dbReference>
<dbReference type="Pfam" id="PF00787">
    <property type="entry name" value="PX"/>
    <property type="match status" value="1"/>
</dbReference>
<dbReference type="PROSITE" id="PS51207">
    <property type="entry name" value="PXA"/>
    <property type="match status" value="1"/>
</dbReference>
<dbReference type="Gene3D" id="3.30.1520.10">
    <property type="entry name" value="Phox-like domain"/>
    <property type="match status" value="1"/>
</dbReference>
<feature type="compositionally biased region" description="Gly residues" evidence="2">
    <location>
        <begin position="148"/>
        <end position="158"/>
    </location>
</feature>
<feature type="region of interest" description="Disordered" evidence="2">
    <location>
        <begin position="424"/>
        <end position="463"/>
    </location>
</feature>